<dbReference type="Proteomes" id="UP000027439">
    <property type="component" value="Unassembled WGS sequence"/>
</dbReference>
<dbReference type="SUPFAM" id="SSF54637">
    <property type="entry name" value="Thioesterase/thiol ester dehydrase-isomerase"/>
    <property type="match status" value="1"/>
</dbReference>
<dbReference type="RefSeq" id="WP_052005899.1">
    <property type="nucleotide sequence ID" value="NZ_BMEG01000006.1"/>
</dbReference>
<dbReference type="eggNOG" id="COG2030">
    <property type="taxonomic scope" value="Bacteria"/>
</dbReference>
<proteinExistence type="predicted"/>
<sequence>MSAQTNNWPALLRFDDVDIGRTQVIVHTISEAEVNAFAHLSGDLNPLHMEDAFAECSPFGRRVVHGLLTAALVSAAHTQLTGPGFAYVGQELRFLGPVYIGDTVTINVCVVEKKPAKHILVMDTTVRNQLGRVVLSGLSALKELRFDEAMMARNLAA</sequence>
<accession>A0A069NWV9</accession>
<keyword evidence="5" id="KW-1185">Reference proteome</keyword>
<dbReference type="AlphaFoldDB" id="A0A069NWV9"/>
<evidence type="ECO:0000259" key="1">
    <source>
        <dbReference type="Pfam" id="PF01575"/>
    </source>
</evidence>
<reference evidence="3 4" key="2">
    <citation type="submission" date="2014-03" db="EMBL/GenBank/DDBJ databases">
        <title>Draft Genome Sequences of Four Burkholderia Strains.</title>
        <authorList>
            <person name="Liu X.Y."/>
            <person name="Li C.X."/>
            <person name="Xu J.H."/>
        </authorList>
    </citation>
    <scope>NUCLEOTIDE SEQUENCE [LARGE SCALE GENOMIC DNA]</scope>
    <source>
        <strain evidence="3 4">R27</strain>
    </source>
</reference>
<dbReference type="OrthoDB" id="9800237at2"/>
<comment type="caution">
    <text evidence="3">The sequence shown here is derived from an EMBL/GenBank/DDBJ whole genome shotgun (WGS) entry which is preliminary data.</text>
</comment>
<reference evidence="2" key="4">
    <citation type="submission" date="2024-05" db="EMBL/GenBank/DDBJ databases">
        <authorList>
            <person name="Sun Q."/>
            <person name="Zhou Y."/>
        </authorList>
    </citation>
    <scope>NUCLEOTIDE SEQUENCE</scope>
    <source>
        <strain evidence="2">CGMCC 1.11013</strain>
    </source>
</reference>
<dbReference type="InterPro" id="IPR050965">
    <property type="entry name" value="UPF0336/Enoyl-CoA_hydratase"/>
</dbReference>
<name>A0A069NWV9_9BURK</name>
<dbReference type="GO" id="GO:0006633">
    <property type="term" value="P:fatty acid biosynthetic process"/>
    <property type="evidence" value="ECO:0007669"/>
    <property type="project" value="InterPro"/>
</dbReference>
<dbReference type="Pfam" id="PF01575">
    <property type="entry name" value="MaoC_dehydratas"/>
    <property type="match status" value="1"/>
</dbReference>
<dbReference type="EMBL" id="JFHE01000020">
    <property type="protein sequence ID" value="KDR32189.1"/>
    <property type="molecule type" value="Genomic_DNA"/>
</dbReference>
<dbReference type="PRINTS" id="PR01483">
    <property type="entry name" value="FASYNTHASE"/>
</dbReference>
<dbReference type="InterPro" id="IPR029069">
    <property type="entry name" value="HotDog_dom_sf"/>
</dbReference>
<dbReference type="CDD" id="cd03449">
    <property type="entry name" value="R_hydratase"/>
    <property type="match status" value="1"/>
</dbReference>
<dbReference type="GO" id="GO:0019171">
    <property type="term" value="F:(3R)-hydroxyacyl-[acyl-carrier-protein] dehydratase activity"/>
    <property type="evidence" value="ECO:0007669"/>
    <property type="project" value="TreeGrafter"/>
</dbReference>
<dbReference type="GO" id="GO:0004312">
    <property type="term" value="F:fatty acid synthase activity"/>
    <property type="evidence" value="ECO:0007669"/>
    <property type="project" value="InterPro"/>
</dbReference>
<evidence type="ECO:0000313" key="5">
    <source>
        <dbReference type="Proteomes" id="UP000597138"/>
    </source>
</evidence>
<reference evidence="5" key="3">
    <citation type="journal article" date="2019" name="Int. J. Syst. Evol. Microbiol.">
        <title>The Global Catalogue of Microorganisms (GCM) 10K type strain sequencing project: providing services to taxonomists for standard genome sequencing and annotation.</title>
        <authorList>
            <consortium name="The Broad Institute Genomics Platform"/>
            <consortium name="The Broad Institute Genome Sequencing Center for Infectious Disease"/>
            <person name="Wu L."/>
            <person name="Ma J."/>
        </authorList>
    </citation>
    <scope>NUCLEOTIDE SEQUENCE [LARGE SCALE GENOMIC DNA]</scope>
    <source>
        <strain evidence="5">CGMCC 1.11013</strain>
    </source>
</reference>
<evidence type="ECO:0000313" key="3">
    <source>
        <dbReference type="EMBL" id="KDR32189.1"/>
    </source>
</evidence>
<dbReference type="PANTHER" id="PTHR43437:SF3">
    <property type="entry name" value="HYDROXYACYL-THIOESTER DEHYDRATASE TYPE 2, MITOCHONDRIAL"/>
    <property type="match status" value="1"/>
</dbReference>
<dbReference type="PANTHER" id="PTHR43437">
    <property type="entry name" value="HYDROXYACYL-THIOESTER DEHYDRATASE TYPE 2, MITOCHONDRIAL-RELATED"/>
    <property type="match status" value="1"/>
</dbReference>
<dbReference type="Proteomes" id="UP000597138">
    <property type="component" value="Unassembled WGS sequence"/>
</dbReference>
<dbReference type="InterPro" id="IPR003965">
    <property type="entry name" value="Fatty_acid_synthase"/>
</dbReference>
<dbReference type="Gene3D" id="3.10.129.10">
    <property type="entry name" value="Hotdog Thioesterase"/>
    <property type="match status" value="1"/>
</dbReference>
<evidence type="ECO:0000313" key="2">
    <source>
        <dbReference type="EMBL" id="GGD79071.1"/>
    </source>
</evidence>
<gene>
    <name evidence="3" type="ORF">BG57_12135</name>
    <name evidence="2" type="ORF">GCM10010985_36920</name>
</gene>
<dbReference type="GO" id="GO:0005835">
    <property type="term" value="C:fatty acid synthase complex"/>
    <property type="evidence" value="ECO:0007669"/>
    <property type="project" value="InterPro"/>
</dbReference>
<evidence type="ECO:0000313" key="4">
    <source>
        <dbReference type="Proteomes" id="UP000027439"/>
    </source>
</evidence>
<dbReference type="STRING" id="1071679.BG57_12135"/>
<feature type="domain" description="MaoC-like" evidence="1">
    <location>
        <begin position="27"/>
        <end position="126"/>
    </location>
</feature>
<reference evidence="2" key="1">
    <citation type="journal article" date="2014" name="Int. J. Syst. Evol. Microbiol.">
        <title>Complete genome of a new Firmicutes species belonging to the dominant human colonic microbiota ('Ruminococcus bicirculans') reveals two chromosomes and a selective capacity to utilize plant glucans.</title>
        <authorList>
            <consortium name="NISC Comparative Sequencing Program"/>
            <person name="Wegmann U."/>
            <person name="Louis P."/>
            <person name="Goesmann A."/>
            <person name="Henrissat B."/>
            <person name="Duncan S.H."/>
            <person name="Flint H.J."/>
        </authorList>
    </citation>
    <scope>NUCLEOTIDE SEQUENCE</scope>
    <source>
        <strain evidence="2">CGMCC 1.11013</strain>
    </source>
</reference>
<dbReference type="EMBL" id="BMEG01000006">
    <property type="protein sequence ID" value="GGD79071.1"/>
    <property type="molecule type" value="Genomic_DNA"/>
</dbReference>
<dbReference type="InterPro" id="IPR002539">
    <property type="entry name" value="MaoC-like_dom"/>
</dbReference>
<protein>
    <submittedName>
        <fullName evidence="3">Dehydratase</fullName>
    </submittedName>
    <submittedName>
        <fullName evidence="2">Dehydrogenase</fullName>
    </submittedName>
</protein>
<organism evidence="3 4">
    <name type="scientific">Caballeronia grimmiae</name>
    <dbReference type="NCBI Taxonomy" id="1071679"/>
    <lineage>
        <taxon>Bacteria</taxon>
        <taxon>Pseudomonadati</taxon>
        <taxon>Pseudomonadota</taxon>
        <taxon>Betaproteobacteria</taxon>
        <taxon>Burkholderiales</taxon>
        <taxon>Burkholderiaceae</taxon>
        <taxon>Caballeronia</taxon>
    </lineage>
</organism>